<evidence type="ECO:0000313" key="2">
    <source>
        <dbReference type="EMBL" id="PIS42512.1"/>
    </source>
</evidence>
<name>A0A2H0YXP5_9BACT</name>
<dbReference type="PANTHER" id="PTHR42883:SF3">
    <property type="entry name" value="BIFUNCTIONAL PROTEIN GLMU"/>
    <property type="match status" value="1"/>
</dbReference>
<protein>
    <recommendedName>
        <fullName evidence="1">Nucleotidyl transferase domain-containing protein</fullName>
    </recommendedName>
</protein>
<dbReference type="Pfam" id="PF00483">
    <property type="entry name" value="NTP_transferase"/>
    <property type="match status" value="1"/>
</dbReference>
<reference evidence="2 3" key="1">
    <citation type="submission" date="2017-09" db="EMBL/GenBank/DDBJ databases">
        <title>Depth-based differentiation of microbial function through sediment-hosted aquifers and enrichment of novel symbionts in the deep terrestrial subsurface.</title>
        <authorList>
            <person name="Probst A.J."/>
            <person name="Ladd B."/>
            <person name="Jarett J.K."/>
            <person name="Geller-Mcgrath D.E."/>
            <person name="Sieber C.M."/>
            <person name="Emerson J.B."/>
            <person name="Anantharaman K."/>
            <person name="Thomas B.C."/>
            <person name="Malmstrom R."/>
            <person name="Stieglmeier M."/>
            <person name="Klingl A."/>
            <person name="Woyke T."/>
            <person name="Ryan C.M."/>
            <person name="Banfield J.F."/>
        </authorList>
    </citation>
    <scope>NUCLEOTIDE SEQUENCE [LARGE SCALE GENOMIC DNA]</scope>
    <source>
        <strain evidence="2">CG08_land_8_20_14_0_20_40_16</strain>
    </source>
</reference>
<dbReference type="EMBL" id="PEXU01000038">
    <property type="protein sequence ID" value="PIS42512.1"/>
    <property type="molecule type" value="Genomic_DNA"/>
</dbReference>
<gene>
    <name evidence="2" type="ORF">COT24_03010</name>
</gene>
<dbReference type="InterPro" id="IPR005835">
    <property type="entry name" value="NTP_transferase_dom"/>
</dbReference>
<dbReference type="PANTHER" id="PTHR42883">
    <property type="entry name" value="GLUCOSE-1-PHOSPHATE THYMIDYLTRANSFERASE"/>
    <property type="match status" value="1"/>
</dbReference>
<evidence type="ECO:0000313" key="3">
    <source>
        <dbReference type="Proteomes" id="UP000231542"/>
    </source>
</evidence>
<comment type="caution">
    <text evidence="2">The sequence shown here is derived from an EMBL/GenBank/DDBJ whole genome shotgun (WGS) entry which is preliminary data.</text>
</comment>
<dbReference type="CDD" id="cd04181">
    <property type="entry name" value="NTP_transferase"/>
    <property type="match status" value="1"/>
</dbReference>
<accession>A0A2H0YXP5</accession>
<sequence>MIKKVIISAAGQGKRMKHLTKDKPKHLIEVKGHPFLYYLLENLKEAGLKEIIIVIGYKKEVLEKFIKKYDSKITVLNQSDFVGGEYGTACPIKCVEHLVKNKNFLAVCGDDLYSVADIKEIMIDDHYNYIAGIVDEHPETHGVLVTKKKDLPSHSRFECEGLLEKIVEKPEKFMGDLVNTGMYKFTPEIFGVVKKIPLSPRGEYEITDAVSLLAEENKVKIKKIKDYWLEFTRPEDVISVSNFLDQHFK</sequence>
<feature type="domain" description="Nucleotidyl transferase" evidence="1">
    <location>
        <begin position="4"/>
        <end position="245"/>
    </location>
</feature>
<dbReference type="AlphaFoldDB" id="A0A2H0YXP5"/>
<organism evidence="2 3">
    <name type="scientific">Candidatus Kerfeldbacteria bacterium CG08_land_8_20_14_0_20_40_16</name>
    <dbReference type="NCBI Taxonomy" id="2014244"/>
    <lineage>
        <taxon>Bacteria</taxon>
        <taxon>Candidatus Kerfeldiibacteriota</taxon>
    </lineage>
</organism>
<dbReference type="Gene3D" id="3.90.550.10">
    <property type="entry name" value="Spore Coat Polysaccharide Biosynthesis Protein SpsA, Chain A"/>
    <property type="match status" value="1"/>
</dbReference>
<dbReference type="InterPro" id="IPR029044">
    <property type="entry name" value="Nucleotide-diphossugar_trans"/>
</dbReference>
<dbReference type="Proteomes" id="UP000231542">
    <property type="component" value="Unassembled WGS sequence"/>
</dbReference>
<evidence type="ECO:0000259" key="1">
    <source>
        <dbReference type="Pfam" id="PF00483"/>
    </source>
</evidence>
<proteinExistence type="predicted"/>
<dbReference type="SUPFAM" id="SSF53448">
    <property type="entry name" value="Nucleotide-diphospho-sugar transferases"/>
    <property type="match status" value="1"/>
</dbReference>